<feature type="region of interest" description="Disordered" evidence="3">
    <location>
        <begin position="1672"/>
        <end position="1739"/>
    </location>
</feature>
<dbReference type="InterPro" id="IPR036116">
    <property type="entry name" value="FN3_sf"/>
</dbReference>
<feature type="compositionally biased region" description="Low complexity" evidence="3">
    <location>
        <begin position="136"/>
        <end position="152"/>
    </location>
</feature>
<dbReference type="GO" id="GO:0007018">
    <property type="term" value="P:microtubule-based movement"/>
    <property type="evidence" value="ECO:0007669"/>
    <property type="project" value="InterPro"/>
</dbReference>
<dbReference type="InterPro" id="IPR013783">
    <property type="entry name" value="Ig-like_fold"/>
</dbReference>
<feature type="compositionally biased region" description="Low complexity" evidence="3">
    <location>
        <begin position="1700"/>
        <end position="1710"/>
    </location>
</feature>
<name>A0A812MP24_SYMPI</name>
<proteinExistence type="inferred from homology"/>
<feature type="region of interest" description="Disordered" evidence="3">
    <location>
        <begin position="1344"/>
        <end position="1456"/>
    </location>
</feature>
<feature type="compositionally biased region" description="Polar residues" evidence="3">
    <location>
        <begin position="1398"/>
        <end position="1418"/>
    </location>
</feature>
<feature type="compositionally biased region" description="Basic and acidic residues" evidence="3">
    <location>
        <begin position="1438"/>
        <end position="1456"/>
    </location>
</feature>
<dbReference type="InterPro" id="IPR042222">
    <property type="entry name" value="Dynein_2_N"/>
</dbReference>
<dbReference type="PROSITE" id="PS50853">
    <property type="entry name" value="FN3"/>
    <property type="match status" value="1"/>
</dbReference>
<accession>A0A812MP24</accession>
<dbReference type="PANTHER" id="PTHR46532">
    <property type="entry name" value="MALE FERTILITY FACTOR KL5"/>
    <property type="match status" value="1"/>
</dbReference>
<dbReference type="Gene3D" id="1.10.287.2620">
    <property type="match status" value="1"/>
</dbReference>
<protein>
    <submittedName>
        <fullName evidence="5">ODA2 protein</fullName>
    </submittedName>
</protein>
<dbReference type="PANTHER" id="PTHR46532:SF4">
    <property type="entry name" value="AAA+ ATPASE DOMAIN-CONTAINING PROTEIN"/>
    <property type="match status" value="1"/>
</dbReference>
<feature type="region of interest" description="Disordered" evidence="3">
    <location>
        <begin position="1618"/>
        <end position="1656"/>
    </location>
</feature>
<comment type="similarity">
    <text evidence="1">Belongs to the dynein heavy chain family.</text>
</comment>
<dbReference type="GO" id="GO:0051959">
    <property type="term" value="F:dynein light intermediate chain binding"/>
    <property type="evidence" value="ECO:0007669"/>
    <property type="project" value="InterPro"/>
</dbReference>
<evidence type="ECO:0000313" key="5">
    <source>
        <dbReference type="EMBL" id="CAE7259906.1"/>
    </source>
</evidence>
<dbReference type="InterPro" id="IPR003961">
    <property type="entry name" value="FN3_dom"/>
</dbReference>
<dbReference type="EMBL" id="CAJNIZ010007646">
    <property type="protein sequence ID" value="CAE7259906.1"/>
    <property type="molecule type" value="Genomic_DNA"/>
</dbReference>
<dbReference type="CDD" id="cd00063">
    <property type="entry name" value="FN3"/>
    <property type="match status" value="1"/>
</dbReference>
<dbReference type="SMART" id="SM00060">
    <property type="entry name" value="FN3"/>
    <property type="match status" value="2"/>
</dbReference>
<gene>
    <name evidence="5" type="primary">ODA2</name>
    <name evidence="5" type="ORF">SPIL2461_LOCUS5415</name>
</gene>
<sequence>MSVPGVGGAPRVVSFQQQLPVQQAPVAKEPVHILPGAQRALQSPCQACQACQAHQAQAIQAFEARRLVARVGEASAPVSKSAARTLRFADEAPSGPTHLQAQSLPENGLPQDRAAPKSVLRRSHQAGRSACEAGEAPITATAPSAPSAGASSTCTALACRSGVRRGSDAAGNLPKQNGTPAPASQRRRPLPEPELLVVKFLYLSRLPIGSWMQNPAQYQLSLHVGEDARSDPPHRPGPFSTPFVQAGPPQAVPPEEAQLKQKIAAAVEAMEAGHGQAGRAGPSTECRFKTRVSVRLSEAGPGPAAGGPVYFRVDAWSLNPGLFGRPSQPELFGRAFVPINDSKYHRRACTWPMIDAGGSDVAYVTCEFSFARIPAPIHDLHVDSMVANDVKLAWSPPAVEDRVVPLKGYRVDSRLLGRSNRPGSSSGWVHAGDVQARECSFEALGLKPDSLYVFRVCAVNEVGLSEPEELEVQTGPCAPAGCGQPRLAGCSGPVLAVEWDPPMYDGGANLVAYRLWVRPFSATDAAPEEWLEIGHVKHSAGSVQRAEIHTEEFDQRIGRYLCRVAAINAAGEVGPATPDAVSLTLPNPCAVSRPTPAATLPLALSDRQGPFGADMWSSTTGNSLLTMTINEPGKRKVTVPLFQDGVSSMDVPLGFFGGHDGARQSSLTSEQASANGAGHDLALPEHLDACSAWPSDLERRWYHEEAFGPDLGFQDPLSQRAVVPYKAAPLQNNEVLDQEVLQSVLEEKRALLDASLQNFQQLTDQLSRSPENEALRQRQEEAEIQAAGLQAEVAVVSQKLREQREVMTEVLPYNTGNDDLHELTVHSFKRDVEKFRRDYEERGPMVKGIRPGQAVERLKRCKEEYEVHGRKRQIFALGEDLFGLPHQTYPQLDQTEKELDYLSQLYDLYTAVLETIGRWKDYLWVEVPAEMENMKKEADEQVVSSRVDRILAHRLTSSRGWPRLVHFRDKGMQNEFTAALRNEVIDTGIVKSMPSISQKEASLTLSKASGTSLGLPLVLQKSSSEGSDARRCLDNCESGAKLCRVIQEEVLVDPLSFARPAYHELKMEIEGFQQAIQYCKLPEVALNPIDGCPSGTWQVLPLLMELSKKSIQQRHWQQVNDITGKDLQVEREDFKLQSLIDAKLNEFKDLDEIVDITESADKQQIIEEKLADITAQWSTMSFEFATWKREVPCVLVGHKVTEVQESLEETQMFLNAMNAQRQSGPFKEELMVPDPAEHMALQFRRDRITSEFLSFGKHVEQRERNLTFTAEDYEIKFDQLSEGEEEDQFTGKFRVRSRSLPARVSRQEASSSRRSSTVSHHSTGAPGSSRDQAVNASLLENVRQCPSDEGGKSVHQSGGFAHGRASKDSQDAVWNSRKASTRRGSSLSEKGAPATAKLQRTSRAGAQEASSGCSQTEGSEIWDSKSGDVRMHNKRSKKDSSKGLRPASRSDNRNSKAEFCIAVQPVTAYATGRPDMGNELLDRQLHVEIRTWGPDTNEDPFSHGCIVWADAERMEIYTMPGESELHFEICRREGGEVCPPEGFTHAKVALDGNLEDGRRHELQVNGACLVVDIAKKPLLSQPAKKGGLTWDPNLQETRQFAGNHASRRNTPFLARQASIQEEEPPMSADEQSSARSGTKEDASRAAGPSNLSQPISMQLDLPEARRATTHLDRTLQEPGSAPRASQGPRRLTAPAAPKDAGSSGASSGSSEPVKKRRSSSQRWRIFHGQEKDSWRDPISSIPDVQESIEESSLESPFADSALAVTFCGLCEELGAMDLTNAEGITGRDRTTLLVLLEQAEHSVTAVRRQKSAADAATMPRLLASLSAEFVLHAREIRGGHLQTVCEEPVLLLVLRRLIEVLDTLVPQEDGTADAVAFAAPDAQVMGGEATLQYTESVLESLRQAFGPHGFLPECISCLGRNLNKKELHERKLGSFIDQMDILALLALRLAMPWETPSTVPRPVDIAQQNGVQAVLERFVELLEQIKSGSGKAVQGILGQLALVLDTLFIMLRSDSGLERLCDATLLTSHRWQRQWLNGSPGFPVRILTLLLDAAAADLFALVDRFVKACCQIVSDATLTTRLLLALVDMVKTPSKPRTWFGSVTEASNLRRKLRSSFIRSKMPSQVAIAAKEKLESLLQDSQNSSEVSLARVGVPLSKALAKRARQVIAAGAFYDAVEEFVYEVYGTSSALDDEMSDLRSAYEDLDANGCDDGEEAFGEHRSEGQSLDTADTIERWFKVQQMWTSLESVFTGGDIAKQMPMEAKKFLQIDKDWLKIMHKSAETMNVVDCCQNELLRQMMPVLLTGLETCQKLPA</sequence>
<dbReference type="GO" id="GO:0005858">
    <property type="term" value="C:axonemal dynein complex"/>
    <property type="evidence" value="ECO:0007669"/>
    <property type="project" value="TreeGrafter"/>
</dbReference>
<dbReference type="InterPro" id="IPR013602">
    <property type="entry name" value="Dynein_heavy_linker"/>
</dbReference>
<evidence type="ECO:0000259" key="4">
    <source>
        <dbReference type="PROSITE" id="PS50853"/>
    </source>
</evidence>
<keyword evidence="6" id="KW-1185">Reference proteome</keyword>
<feature type="region of interest" description="Disordered" evidence="3">
    <location>
        <begin position="1286"/>
        <end position="1331"/>
    </location>
</feature>
<dbReference type="Pfam" id="PF08393">
    <property type="entry name" value="DHC_N2"/>
    <property type="match status" value="2"/>
</dbReference>
<evidence type="ECO:0000256" key="3">
    <source>
        <dbReference type="SAM" id="MobiDB-lite"/>
    </source>
</evidence>
<evidence type="ECO:0000313" key="6">
    <source>
        <dbReference type="Proteomes" id="UP000649617"/>
    </source>
</evidence>
<feature type="domain" description="Fibronectin type-III" evidence="4">
    <location>
        <begin position="376"/>
        <end position="480"/>
    </location>
</feature>
<feature type="coiled-coil region" evidence="2">
    <location>
        <begin position="745"/>
        <end position="799"/>
    </location>
</feature>
<evidence type="ECO:0000256" key="1">
    <source>
        <dbReference type="ARBA" id="ARBA00008887"/>
    </source>
</evidence>
<dbReference type="Gene3D" id="1.20.140.100">
    <property type="entry name" value="Dynein heavy chain, N-terminal domain 2"/>
    <property type="match status" value="1"/>
</dbReference>
<feature type="compositionally biased region" description="Basic and acidic residues" evidence="3">
    <location>
        <begin position="1422"/>
        <end position="1431"/>
    </location>
</feature>
<feature type="region of interest" description="Disordered" evidence="3">
    <location>
        <begin position="165"/>
        <end position="190"/>
    </location>
</feature>
<dbReference type="Proteomes" id="UP000649617">
    <property type="component" value="Unassembled WGS sequence"/>
</dbReference>
<dbReference type="OrthoDB" id="409839at2759"/>
<feature type="region of interest" description="Disordered" evidence="3">
    <location>
        <begin position="92"/>
        <end position="152"/>
    </location>
</feature>
<evidence type="ECO:0000256" key="2">
    <source>
        <dbReference type="SAM" id="Coils"/>
    </source>
</evidence>
<keyword evidence="2" id="KW-0175">Coiled coil</keyword>
<organism evidence="5 6">
    <name type="scientific">Symbiodinium pilosum</name>
    <name type="common">Dinoflagellate</name>
    <dbReference type="NCBI Taxonomy" id="2952"/>
    <lineage>
        <taxon>Eukaryota</taxon>
        <taxon>Sar</taxon>
        <taxon>Alveolata</taxon>
        <taxon>Dinophyceae</taxon>
        <taxon>Suessiales</taxon>
        <taxon>Symbiodiniaceae</taxon>
        <taxon>Symbiodinium</taxon>
    </lineage>
</organism>
<dbReference type="InterPro" id="IPR026983">
    <property type="entry name" value="DHC"/>
</dbReference>
<reference evidence="5" key="1">
    <citation type="submission" date="2021-02" db="EMBL/GenBank/DDBJ databases">
        <authorList>
            <person name="Dougan E. K."/>
            <person name="Rhodes N."/>
            <person name="Thang M."/>
            <person name="Chan C."/>
        </authorList>
    </citation>
    <scope>NUCLEOTIDE SEQUENCE</scope>
</reference>
<dbReference type="SUPFAM" id="SSF49265">
    <property type="entry name" value="Fibronectin type III"/>
    <property type="match status" value="1"/>
</dbReference>
<dbReference type="Pfam" id="PF00041">
    <property type="entry name" value="fn3"/>
    <property type="match status" value="1"/>
</dbReference>
<dbReference type="Gene3D" id="2.60.40.10">
    <property type="entry name" value="Immunoglobulins"/>
    <property type="match status" value="1"/>
</dbReference>
<comment type="caution">
    <text evidence="5">The sequence shown here is derived from an EMBL/GenBank/DDBJ whole genome shotgun (WGS) entry which is preliminary data.</text>
</comment>
<dbReference type="GO" id="GO:0045505">
    <property type="term" value="F:dynein intermediate chain binding"/>
    <property type="evidence" value="ECO:0007669"/>
    <property type="project" value="InterPro"/>
</dbReference>
<feature type="compositionally biased region" description="Low complexity" evidence="3">
    <location>
        <begin position="1302"/>
        <end position="1323"/>
    </location>
</feature>